<evidence type="ECO:0000313" key="2">
    <source>
        <dbReference type="Proteomes" id="UP000192727"/>
    </source>
</evidence>
<dbReference type="InterPro" id="IPR012675">
    <property type="entry name" value="Beta-grasp_dom_sf"/>
</dbReference>
<evidence type="ECO:0000313" key="1">
    <source>
        <dbReference type="EMBL" id="ARF67805.1"/>
    </source>
</evidence>
<gene>
    <name evidence="1" type="ORF">B7C51_08140</name>
</gene>
<dbReference type="AlphaFoldDB" id="A0A1V0UR82"/>
<accession>A0A1V0UR82</accession>
<dbReference type="EMBL" id="CP020557">
    <property type="protein sequence ID" value="ARF67805.1"/>
    <property type="molecule type" value="Genomic_DNA"/>
</dbReference>
<dbReference type="Proteomes" id="UP000192727">
    <property type="component" value="Chromosome"/>
</dbReference>
<dbReference type="Gene3D" id="3.10.20.30">
    <property type="match status" value="1"/>
</dbReference>
<dbReference type="SUPFAM" id="SSF81271">
    <property type="entry name" value="TGS-like"/>
    <property type="match status" value="1"/>
</dbReference>
<name>A0A1V0UR82_9BACL</name>
<organism evidence="1 2">
    <name type="scientific">Paenibacillus larvae subsp. pulvifaciens</name>
    <dbReference type="NCBI Taxonomy" id="1477"/>
    <lineage>
        <taxon>Bacteria</taxon>
        <taxon>Bacillati</taxon>
        <taxon>Bacillota</taxon>
        <taxon>Bacilli</taxon>
        <taxon>Bacillales</taxon>
        <taxon>Paenibacillaceae</taxon>
        <taxon>Paenibacillus</taxon>
    </lineage>
</organism>
<proteinExistence type="predicted"/>
<sequence length="92" mass="10085">MSVSIKLPDESGSENETGVTIKDIVDSKNIGLKNNAVVGESNEMFVDVSAPLQDREQVDIANRESADVRNARANSRGRGVSWRLIQRGGWRS</sequence>
<dbReference type="InterPro" id="IPR012676">
    <property type="entry name" value="TGS-like"/>
</dbReference>
<reference evidence="1 2" key="1">
    <citation type="submission" date="2017-03" db="EMBL/GenBank/DDBJ databases">
        <title>Paenibacillus larvae genome sequencing.</title>
        <authorList>
            <person name="Dingman D.W."/>
        </authorList>
    </citation>
    <scope>NUCLEOTIDE SEQUENCE [LARGE SCALE GENOMIC DNA]</scope>
    <source>
        <strain evidence="1 2">SAG 10367</strain>
    </source>
</reference>
<protein>
    <submittedName>
        <fullName evidence="1">Uncharacterized protein</fullName>
    </submittedName>
</protein>